<protein>
    <submittedName>
        <fullName evidence="1">Uncharacterized protein</fullName>
    </submittedName>
</protein>
<keyword evidence="2" id="KW-1185">Reference proteome</keyword>
<dbReference type="AlphaFoldDB" id="A0A3M7RM79"/>
<comment type="caution">
    <text evidence="1">The sequence shown here is derived from an EMBL/GenBank/DDBJ whole genome shotgun (WGS) entry which is preliminary data.</text>
</comment>
<name>A0A3M7RM79_BRAPC</name>
<sequence>MWDSKYEVRIITQSLSLYTSFKFKNKNGVKNDTGGNLSFSKNISIDYTKTLTVHIDQNINS</sequence>
<dbReference type="Proteomes" id="UP000276133">
    <property type="component" value="Unassembled WGS sequence"/>
</dbReference>
<proteinExistence type="predicted"/>
<evidence type="ECO:0000313" key="2">
    <source>
        <dbReference type="Proteomes" id="UP000276133"/>
    </source>
</evidence>
<reference evidence="1 2" key="1">
    <citation type="journal article" date="2018" name="Sci. Rep.">
        <title>Genomic signatures of local adaptation to the degree of environmental predictability in rotifers.</title>
        <authorList>
            <person name="Franch-Gras L."/>
            <person name="Hahn C."/>
            <person name="Garcia-Roger E.M."/>
            <person name="Carmona M.J."/>
            <person name="Serra M."/>
            <person name="Gomez A."/>
        </authorList>
    </citation>
    <scope>NUCLEOTIDE SEQUENCE [LARGE SCALE GENOMIC DNA]</scope>
    <source>
        <strain evidence="1">HYR1</strain>
    </source>
</reference>
<evidence type="ECO:0000313" key="1">
    <source>
        <dbReference type="EMBL" id="RNA24497.1"/>
    </source>
</evidence>
<organism evidence="1 2">
    <name type="scientific">Brachionus plicatilis</name>
    <name type="common">Marine rotifer</name>
    <name type="synonym">Brachionus muelleri</name>
    <dbReference type="NCBI Taxonomy" id="10195"/>
    <lineage>
        <taxon>Eukaryota</taxon>
        <taxon>Metazoa</taxon>
        <taxon>Spiralia</taxon>
        <taxon>Gnathifera</taxon>
        <taxon>Rotifera</taxon>
        <taxon>Eurotatoria</taxon>
        <taxon>Monogononta</taxon>
        <taxon>Pseudotrocha</taxon>
        <taxon>Ploima</taxon>
        <taxon>Brachionidae</taxon>
        <taxon>Brachionus</taxon>
    </lineage>
</organism>
<accession>A0A3M7RM79</accession>
<dbReference type="EMBL" id="REGN01003111">
    <property type="protein sequence ID" value="RNA24497.1"/>
    <property type="molecule type" value="Genomic_DNA"/>
</dbReference>
<gene>
    <name evidence="1" type="ORF">BpHYR1_037389</name>
</gene>